<reference evidence="1" key="1">
    <citation type="journal article" date="2021" name="Proc. Natl. Acad. Sci. U.S.A.">
        <title>A Catalog of Tens of Thousands of Viruses from Human Metagenomes Reveals Hidden Associations with Chronic Diseases.</title>
        <authorList>
            <person name="Tisza M.J."/>
            <person name="Buck C.B."/>
        </authorList>
    </citation>
    <scope>NUCLEOTIDE SEQUENCE</scope>
    <source>
        <strain evidence="1">CtcfK29</strain>
    </source>
</reference>
<protein>
    <submittedName>
        <fullName evidence="1">Uncharacterized protein</fullName>
    </submittedName>
</protein>
<name>A0A8S5MJI6_9CAUD</name>
<sequence length="68" mass="7635">MASQKRDELRWQAESDAQTMASYQEIMGDKARMNRAIKVAKSKAADLTKRASAMQNVAKTKTTSSKRK</sequence>
<organism evidence="1">
    <name type="scientific">CrAss-like virus sp. ctcfK29</name>
    <dbReference type="NCBI Taxonomy" id="2826827"/>
    <lineage>
        <taxon>Viruses</taxon>
        <taxon>Duplodnaviria</taxon>
        <taxon>Heunggongvirae</taxon>
        <taxon>Uroviricota</taxon>
        <taxon>Caudoviricetes</taxon>
        <taxon>Crassvirales</taxon>
    </lineage>
</organism>
<dbReference type="EMBL" id="BK014916">
    <property type="protein sequence ID" value="DAD82366.1"/>
    <property type="molecule type" value="Genomic_DNA"/>
</dbReference>
<evidence type="ECO:0000313" key="1">
    <source>
        <dbReference type="EMBL" id="DAD82366.1"/>
    </source>
</evidence>
<proteinExistence type="predicted"/>
<accession>A0A8S5MJI6</accession>